<dbReference type="PROSITE" id="PS51354">
    <property type="entry name" value="GLUTAREDOXIN_2"/>
    <property type="match status" value="1"/>
</dbReference>
<dbReference type="PANTHER" id="PTHR30041">
    <property type="entry name" value="ARSENATE REDUCTASE"/>
    <property type="match status" value="1"/>
</dbReference>
<dbReference type="Pfam" id="PF03960">
    <property type="entry name" value="ArsC"/>
    <property type="match status" value="1"/>
</dbReference>
<dbReference type="InterPro" id="IPR006504">
    <property type="entry name" value="Tscrpt_reg_Spx/MgsR"/>
</dbReference>
<dbReference type="RefSeq" id="WP_125943703.1">
    <property type="nucleotide sequence ID" value="NZ_PXZH01000005.1"/>
</dbReference>
<evidence type="ECO:0000313" key="5">
    <source>
        <dbReference type="Proteomes" id="UP000277864"/>
    </source>
</evidence>
<name>A0A3S0GCP7_9ENTE</name>
<dbReference type="OrthoDB" id="9794155at2"/>
<protein>
    <submittedName>
        <fullName evidence="4">Uncharacterized protein</fullName>
    </submittedName>
</protein>
<dbReference type="NCBIfam" id="TIGR01617">
    <property type="entry name" value="arsC_related"/>
    <property type="match status" value="1"/>
</dbReference>
<reference evidence="4 5" key="1">
    <citation type="submission" date="2018-03" db="EMBL/GenBank/DDBJ databases">
        <authorList>
            <person name="Gulvik C.A."/>
        </authorList>
    </citation>
    <scope>NUCLEOTIDE SEQUENCE [LARGE SCALE GENOMIC DNA]</scope>
    <source>
        <strain evidence="4 5">JCM 31581</strain>
    </source>
</reference>
<organism evidence="4 5">
    <name type="scientific">Vagococcus humatus</name>
    <dbReference type="NCBI Taxonomy" id="1889241"/>
    <lineage>
        <taxon>Bacteria</taxon>
        <taxon>Bacillati</taxon>
        <taxon>Bacillota</taxon>
        <taxon>Bacilli</taxon>
        <taxon>Lactobacillales</taxon>
        <taxon>Enterococcaceae</taxon>
        <taxon>Vagococcus</taxon>
    </lineage>
</organism>
<dbReference type="SUPFAM" id="SSF52833">
    <property type="entry name" value="Thioredoxin-like"/>
    <property type="match status" value="1"/>
</dbReference>
<dbReference type="PANTHER" id="PTHR30041:SF8">
    <property type="entry name" value="PROTEIN YFFB"/>
    <property type="match status" value="1"/>
</dbReference>
<comment type="caution">
    <text evidence="4">The sequence shown here is derived from an EMBL/GenBank/DDBJ whole genome shotgun (WGS) entry which is preliminary data.</text>
</comment>
<dbReference type="CDD" id="cd03036">
    <property type="entry name" value="ArsC_like"/>
    <property type="match status" value="1"/>
</dbReference>
<keyword evidence="2" id="KW-0676">Redox-active center</keyword>
<proteinExistence type="inferred from homology"/>
<gene>
    <name evidence="4" type="ORF">C7P63_08355</name>
</gene>
<evidence type="ECO:0000256" key="3">
    <source>
        <dbReference type="PROSITE-ProRule" id="PRU01282"/>
    </source>
</evidence>
<dbReference type="PROSITE" id="PS51353">
    <property type="entry name" value="ARSC"/>
    <property type="match status" value="1"/>
</dbReference>
<sequence>MITFYWYHRCSTCKKAKAWLDNQGISYQLVEMIDTPPTQELIEKWMEDNEWPIRRYFNTSGKLYREAGLKDLVGQMTAKEAANKLSQNGMLIKRPILEKDGQVLLGFKEEAYEALVNN</sequence>
<dbReference type="AlphaFoldDB" id="A0A3S0GCP7"/>
<keyword evidence="5" id="KW-1185">Reference proteome</keyword>
<dbReference type="Gene3D" id="3.40.30.10">
    <property type="entry name" value="Glutaredoxin"/>
    <property type="match status" value="1"/>
</dbReference>
<dbReference type="Proteomes" id="UP000277864">
    <property type="component" value="Unassembled WGS sequence"/>
</dbReference>
<accession>A0A3S0GCP7</accession>
<evidence type="ECO:0000256" key="2">
    <source>
        <dbReference type="ARBA" id="ARBA00023284"/>
    </source>
</evidence>
<evidence type="ECO:0000313" key="4">
    <source>
        <dbReference type="EMBL" id="RST88825.1"/>
    </source>
</evidence>
<evidence type="ECO:0000256" key="1">
    <source>
        <dbReference type="ARBA" id="ARBA00023157"/>
    </source>
</evidence>
<comment type="similarity">
    <text evidence="3">Belongs to the ArsC family.</text>
</comment>
<dbReference type="InterPro" id="IPR036249">
    <property type="entry name" value="Thioredoxin-like_sf"/>
</dbReference>
<dbReference type="InterPro" id="IPR006660">
    <property type="entry name" value="Arsenate_reductase-like"/>
</dbReference>
<keyword evidence="1" id="KW-1015">Disulfide bond</keyword>
<dbReference type="EMBL" id="PXZH01000005">
    <property type="protein sequence ID" value="RST88825.1"/>
    <property type="molecule type" value="Genomic_DNA"/>
</dbReference>